<dbReference type="Proteomes" id="UP001500888">
    <property type="component" value="Unassembled WGS sequence"/>
</dbReference>
<comment type="caution">
    <text evidence="2">The sequence shown here is derived from an EMBL/GenBank/DDBJ whole genome shotgun (WGS) entry which is preliminary data.</text>
</comment>
<name>A0ABP7I354_9ACTN</name>
<evidence type="ECO:0000256" key="1">
    <source>
        <dbReference type="SAM" id="MobiDB-lite"/>
    </source>
</evidence>
<dbReference type="EMBL" id="BAAAZR010000006">
    <property type="protein sequence ID" value="GAA3807611.1"/>
    <property type="molecule type" value="Genomic_DNA"/>
</dbReference>
<feature type="compositionally biased region" description="Gly residues" evidence="1">
    <location>
        <begin position="78"/>
        <end position="106"/>
    </location>
</feature>
<gene>
    <name evidence="2" type="ORF">GCM10022226_29670</name>
</gene>
<evidence type="ECO:0000313" key="3">
    <source>
        <dbReference type="Proteomes" id="UP001500888"/>
    </source>
</evidence>
<feature type="region of interest" description="Disordered" evidence="1">
    <location>
        <begin position="70"/>
        <end position="106"/>
    </location>
</feature>
<evidence type="ECO:0008006" key="4">
    <source>
        <dbReference type="Google" id="ProtNLM"/>
    </source>
</evidence>
<proteinExistence type="predicted"/>
<evidence type="ECO:0000313" key="2">
    <source>
        <dbReference type="EMBL" id="GAA3807611.1"/>
    </source>
</evidence>
<sequence length="106" mass="10834">MTVTGSKILLQKVDGDTFNLVGSPPTRMSVRQALCAMGCVPPAGAHRSVTVRSAGNGVEPCFLVRTRKRIRRSVGNTPPGGNGPMWGPGGRGGHGLGPGGVGRGLM</sequence>
<reference evidence="3" key="1">
    <citation type="journal article" date="2019" name="Int. J. Syst. Evol. Microbiol.">
        <title>The Global Catalogue of Microorganisms (GCM) 10K type strain sequencing project: providing services to taxonomists for standard genome sequencing and annotation.</title>
        <authorList>
            <consortium name="The Broad Institute Genomics Platform"/>
            <consortium name="The Broad Institute Genome Sequencing Center for Infectious Disease"/>
            <person name="Wu L."/>
            <person name="Ma J."/>
        </authorList>
    </citation>
    <scope>NUCLEOTIDE SEQUENCE [LARGE SCALE GENOMIC DNA]</scope>
    <source>
        <strain evidence="3">JCM 16908</strain>
    </source>
</reference>
<protein>
    <recommendedName>
        <fullName evidence="4">Ferrous iron transport protein A</fullName>
    </recommendedName>
</protein>
<accession>A0ABP7I354</accession>
<organism evidence="2 3">
    <name type="scientific">Sphaerisporangium flaviroseum</name>
    <dbReference type="NCBI Taxonomy" id="509199"/>
    <lineage>
        <taxon>Bacteria</taxon>
        <taxon>Bacillati</taxon>
        <taxon>Actinomycetota</taxon>
        <taxon>Actinomycetes</taxon>
        <taxon>Streptosporangiales</taxon>
        <taxon>Streptosporangiaceae</taxon>
        <taxon>Sphaerisporangium</taxon>
    </lineage>
</organism>
<keyword evidence="3" id="KW-1185">Reference proteome</keyword>